<dbReference type="RefSeq" id="WP_044194025.1">
    <property type="nucleotide sequence ID" value="NZ_CP007474.1"/>
</dbReference>
<feature type="transmembrane region" description="Helical" evidence="1">
    <location>
        <begin position="97"/>
        <end position="118"/>
    </location>
</feature>
<feature type="transmembrane region" description="Helical" evidence="1">
    <location>
        <begin position="52"/>
        <end position="76"/>
    </location>
</feature>
<evidence type="ECO:0000256" key="1">
    <source>
        <dbReference type="SAM" id="Phobius"/>
    </source>
</evidence>
<gene>
    <name evidence="2" type="ORF">EHF_0123</name>
</gene>
<dbReference type="HOGENOM" id="CLU_1203286_0_0_5"/>
<feature type="transmembrane region" description="Helical" evidence="1">
    <location>
        <begin position="138"/>
        <end position="156"/>
    </location>
</feature>
<proteinExistence type="predicted"/>
<keyword evidence="3" id="KW-1185">Reference proteome</keyword>
<protein>
    <submittedName>
        <fullName evidence="2">Uncharacterized protein</fullName>
    </submittedName>
</protein>
<feature type="transmembrane region" description="Helical" evidence="1">
    <location>
        <begin position="20"/>
        <end position="40"/>
    </location>
</feature>
<organism evidence="2 3">
    <name type="scientific">Ehrlichia japonica</name>
    <dbReference type="NCBI Taxonomy" id="391036"/>
    <lineage>
        <taxon>Bacteria</taxon>
        <taxon>Pseudomonadati</taxon>
        <taxon>Pseudomonadota</taxon>
        <taxon>Alphaproteobacteria</taxon>
        <taxon>Rickettsiales</taxon>
        <taxon>Anaplasmataceae</taxon>
        <taxon>Ehrlichia</taxon>
    </lineage>
</organism>
<dbReference type="KEGG" id="ehh:EHF_0123"/>
<sequence>MKENKVPSSGRSAAETAERLFLLLGLLSFSLLVFSISSIAASRITFNIKNVYSIILMCCAGVFALSCIGVVVACCLQKDKKVTSTSVAIDFGVQQSTSSLTLLAMSAVSLTSFAALFGVLHSAKGISALVDFNNPVCIAMYVSLAILTLSLLSYTLKSIVAPDRQNHLIIIGDSATVNSVKNSEMPTIVSAMLSIDFSSLASIQAVNATQQQIDKERI</sequence>
<keyword evidence="1" id="KW-1133">Transmembrane helix</keyword>
<name>X5GIG1_9RICK</name>
<accession>X5GIG1</accession>
<evidence type="ECO:0000313" key="3">
    <source>
        <dbReference type="Proteomes" id="UP000023762"/>
    </source>
</evidence>
<dbReference type="AlphaFoldDB" id="X5GIG1"/>
<keyword evidence="1" id="KW-0472">Membrane</keyword>
<dbReference type="EMBL" id="CP007474">
    <property type="protein sequence ID" value="AHX04233.1"/>
    <property type="molecule type" value="Genomic_DNA"/>
</dbReference>
<keyword evidence="1" id="KW-0812">Transmembrane</keyword>
<evidence type="ECO:0000313" key="2">
    <source>
        <dbReference type="EMBL" id="AHX04233.1"/>
    </source>
</evidence>
<dbReference type="Proteomes" id="UP000023762">
    <property type="component" value="Chromosome"/>
</dbReference>
<reference evidence="2 3" key="1">
    <citation type="submission" date="2014-03" db="EMBL/GenBank/DDBJ databases">
        <title>Sequencing and Comparison of Genomes and Transcriptome Profiles of Human Ehrlichiosis Agents.</title>
        <authorList>
            <person name="Lin M."/>
            <person name="Daugherty S.C."/>
            <person name="Nagaraj S."/>
            <person name="Cheng Z."/>
            <person name="Xiong Q."/>
            <person name="Lin F.-Y."/>
            <person name="Sengamalay N."/>
            <person name="Ott S."/>
            <person name="Godinez A."/>
            <person name="Tallon L.J."/>
            <person name="Sadzewicz L."/>
            <person name="Fraser C.M."/>
            <person name="Dunning Hotopp J.C."/>
            <person name="Rikihisa Y."/>
        </authorList>
    </citation>
    <scope>NUCLEOTIDE SEQUENCE [LARGE SCALE GENOMIC DNA]</scope>
    <source>
        <strain evidence="2 3">HF</strain>
    </source>
</reference>